<feature type="domain" description="HTH marR-type" evidence="2">
    <location>
        <begin position="47"/>
        <end position="180"/>
    </location>
</feature>
<evidence type="ECO:0000313" key="3">
    <source>
        <dbReference type="EMBL" id="NYI04430.1"/>
    </source>
</evidence>
<dbReference type="Proteomes" id="UP000567795">
    <property type="component" value="Unassembled WGS sequence"/>
</dbReference>
<dbReference type="GO" id="GO:0003677">
    <property type="term" value="F:DNA binding"/>
    <property type="evidence" value="ECO:0007669"/>
    <property type="project" value="UniProtKB-KW"/>
</dbReference>
<dbReference type="InterPro" id="IPR036390">
    <property type="entry name" value="WH_DNA-bd_sf"/>
</dbReference>
<dbReference type="GO" id="GO:0003700">
    <property type="term" value="F:DNA-binding transcription factor activity"/>
    <property type="evidence" value="ECO:0007669"/>
    <property type="project" value="InterPro"/>
</dbReference>
<gene>
    <name evidence="3" type="ORF">FHU37_001373</name>
</gene>
<feature type="region of interest" description="Disordered" evidence="1">
    <location>
        <begin position="1"/>
        <end position="36"/>
    </location>
</feature>
<dbReference type="PRINTS" id="PR00598">
    <property type="entry name" value="HTHMARR"/>
</dbReference>
<feature type="compositionally biased region" description="Basic and acidic residues" evidence="1">
    <location>
        <begin position="186"/>
        <end position="205"/>
    </location>
</feature>
<proteinExistence type="predicted"/>
<keyword evidence="3" id="KW-0238">DNA-binding</keyword>
<dbReference type="EMBL" id="JACBZD010000001">
    <property type="protein sequence ID" value="NYI04430.1"/>
    <property type="molecule type" value="Genomic_DNA"/>
</dbReference>
<reference evidence="3 4" key="1">
    <citation type="submission" date="2020-07" db="EMBL/GenBank/DDBJ databases">
        <title>Sequencing the genomes of 1000 actinobacteria strains.</title>
        <authorList>
            <person name="Klenk H.-P."/>
        </authorList>
    </citation>
    <scope>NUCLEOTIDE SEQUENCE [LARGE SCALE GENOMIC DNA]</scope>
    <source>
        <strain evidence="3 4">DSM 42178</strain>
    </source>
</reference>
<dbReference type="Pfam" id="PF01047">
    <property type="entry name" value="MarR"/>
    <property type="match status" value="1"/>
</dbReference>
<dbReference type="PANTHER" id="PTHR33164:SF103">
    <property type="entry name" value="REGULATORY PROTEIN MARR"/>
    <property type="match status" value="1"/>
</dbReference>
<accession>A0A852ZT38</accession>
<dbReference type="PANTHER" id="PTHR33164">
    <property type="entry name" value="TRANSCRIPTIONAL REGULATOR, MARR FAMILY"/>
    <property type="match status" value="1"/>
</dbReference>
<protein>
    <submittedName>
        <fullName evidence="3">DNA-binding MarR family transcriptional regulator</fullName>
    </submittedName>
</protein>
<dbReference type="InterPro" id="IPR039422">
    <property type="entry name" value="MarR/SlyA-like"/>
</dbReference>
<dbReference type="RefSeq" id="WP_218903960.1">
    <property type="nucleotide sequence ID" value="NZ_JACBZD010000001.1"/>
</dbReference>
<sequence>MPPSRPDTGRPDTPAVPGATVPPGVPSAPGPADTDEVVPAATADSAAVRIGETMHRISHRLRRRHVPRLSPLGLTPAQERALRMVASAPAPLRMVELADRLGIVPRSATTLVDALEQAGLVRRTPDPSSRRSTLLLLTDAGRDLQQRMRQARREVFQEAFAPLSPGEREQLLELLQRVAAGLDGAACHRDRPADGRRPAGEHRGAGEQGAGERLG</sequence>
<dbReference type="GO" id="GO:0006950">
    <property type="term" value="P:response to stress"/>
    <property type="evidence" value="ECO:0007669"/>
    <property type="project" value="TreeGrafter"/>
</dbReference>
<feature type="compositionally biased region" description="Low complexity" evidence="1">
    <location>
        <begin position="11"/>
        <end position="22"/>
    </location>
</feature>
<name>A0A852ZT38_9ACTN</name>
<dbReference type="Gene3D" id="1.10.10.10">
    <property type="entry name" value="Winged helix-like DNA-binding domain superfamily/Winged helix DNA-binding domain"/>
    <property type="match status" value="1"/>
</dbReference>
<keyword evidence="4" id="KW-1185">Reference proteome</keyword>
<dbReference type="PROSITE" id="PS50995">
    <property type="entry name" value="HTH_MARR_2"/>
    <property type="match status" value="1"/>
</dbReference>
<evidence type="ECO:0000313" key="4">
    <source>
        <dbReference type="Proteomes" id="UP000567795"/>
    </source>
</evidence>
<dbReference type="InterPro" id="IPR036388">
    <property type="entry name" value="WH-like_DNA-bd_sf"/>
</dbReference>
<evidence type="ECO:0000256" key="1">
    <source>
        <dbReference type="SAM" id="MobiDB-lite"/>
    </source>
</evidence>
<dbReference type="SMART" id="SM00347">
    <property type="entry name" value="HTH_MARR"/>
    <property type="match status" value="1"/>
</dbReference>
<evidence type="ECO:0000259" key="2">
    <source>
        <dbReference type="PROSITE" id="PS50995"/>
    </source>
</evidence>
<organism evidence="3 4">
    <name type="scientific">Allostreptomyces psammosilenae</name>
    <dbReference type="NCBI Taxonomy" id="1892865"/>
    <lineage>
        <taxon>Bacteria</taxon>
        <taxon>Bacillati</taxon>
        <taxon>Actinomycetota</taxon>
        <taxon>Actinomycetes</taxon>
        <taxon>Kitasatosporales</taxon>
        <taxon>Streptomycetaceae</taxon>
        <taxon>Allostreptomyces</taxon>
    </lineage>
</organism>
<dbReference type="AlphaFoldDB" id="A0A852ZT38"/>
<dbReference type="InterPro" id="IPR000835">
    <property type="entry name" value="HTH_MarR-typ"/>
</dbReference>
<comment type="caution">
    <text evidence="3">The sequence shown here is derived from an EMBL/GenBank/DDBJ whole genome shotgun (WGS) entry which is preliminary data.</text>
</comment>
<feature type="region of interest" description="Disordered" evidence="1">
    <location>
        <begin position="186"/>
        <end position="215"/>
    </location>
</feature>
<dbReference type="SUPFAM" id="SSF46785">
    <property type="entry name" value="Winged helix' DNA-binding domain"/>
    <property type="match status" value="1"/>
</dbReference>